<protein>
    <submittedName>
        <fullName evidence="3">Putative lipopolysaccharide N-acetylglucosaminyltransferase</fullName>
    </submittedName>
</protein>
<evidence type="ECO:0000313" key="3">
    <source>
        <dbReference type="EMBL" id="BAD39765.1"/>
    </source>
</evidence>
<dbReference type="STRING" id="292459.STH780"/>
<gene>
    <name evidence="3" type="ordered locus">STH780</name>
</gene>
<dbReference type="InterPro" id="IPR001296">
    <property type="entry name" value="Glyco_trans_1"/>
</dbReference>
<evidence type="ECO:0000259" key="2">
    <source>
        <dbReference type="Pfam" id="PF13439"/>
    </source>
</evidence>
<dbReference type="Proteomes" id="UP000000417">
    <property type="component" value="Chromosome"/>
</dbReference>
<dbReference type="PANTHER" id="PTHR12526">
    <property type="entry name" value="GLYCOSYLTRANSFERASE"/>
    <property type="match status" value="1"/>
</dbReference>
<keyword evidence="4" id="KW-1185">Reference proteome</keyword>
<feature type="domain" description="Glycosyl transferase family 1" evidence="1">
    <location>
        <begin position="183"/>
        <end position="353"/>
    </location>
</feature>
<dbReference type="Pfam" id="PF00534">
    <property type="entry name" value="Glycos_transf_1"/>
    <property type="match status" value="1"/>
</dbReference>
<feature type="domain" description="Glycosyltransferase subfamily 4-like N-terminal" evidence="2">
    <location>
        <begin position="22"/>
        <end position="170"/>
    </location>
</feature>
<evidence type="ECO:0000313" key="4">
    <source>
        <dbReference type="Proteomes" id="UP000000417"/>
    </source>
</evidence>
<dbReference type="AlphaFoldDB" id="Q67RC8"/>
<proteinExistence type="predicted"/>
<organism evidence="3 4">
    <name type="scientific">Symbiobacterium thermophilum (strain DSM 24528 / JCM 14929 / IAM 14863 / T)</name>
    <dbReference type="NCBI Taxonomy" id="292459"/>
    <lineage>
        <taxon>Bacteria</taxon>
        <taxon>Bacillati</taxon>
        <taxon>Bacillota</taxon>
        <taxon>Clostridia</taxon>
        <taxon>Eubacteriales</taxon>
        <taxon>Symbiobacteriaceae</taxon>
        <taxon>Symbiobacterium</taxon>
    </lineage>
</organism>
<keyword evidence="3" id="KW-0328">Glycosyltransferase</keyword>
<dbReference type="eggNOG" id="COG0438">
    <property type="taxonomic scope" value="Bacteria"/>
</dbReference>
<dbReference type="KEGG" id="sth:STH780"/>
<dbReference type="PANTHER" id="PTHR12526:SF638">
    <property type="entry name" value="SPORE COAT PROTEIN SA"/>
    <property type="match status" value="1"/>
</dbReference>
<dbReference type="RefSeq" id="WP_011194913.1">
    <property type="nucleotide sequence ID" value="NC_006177.1"/>
</dbReference>
<name>Q67RC8_SYMTH</name>
<dbReference type="GO" id="GO:0016757">
    <property type="term" value="F:glycosyltransferase activity"/>
    <property type="evidence" value="ECO:0007669"/>
    <property type="project" value="UniProtKB-KW"/>
</dbReference>
<sequence length="375" mass="40811">MRIALVCTEKLPVPPVRGGAIQTYIDGVLPYLAARHDVTVVGRADPALPPAEEAGGARFVRVAADDGPEAYADRVAAFLAAERWDAVEVFNRPAFVERIARAAPGARLILSLHNAMLAPDRIDPARARRILGMVDRVVTISDFIRRTAVRIYPEFAAKFRTIYSGVDLDRFRPGPCPAAAALRAALGIGGRTVVLSVSRLSPKKGVHLLLEAMAHVARTHPGAVLVQVGSRWYGRNDPDDYVRDLARRAAELGDAVRMAGYVPYGEVDGYFRMADVFVCASQWEEPLARVHYEAMACGLPIVTTDRGGNAEVVAEGRGGLIVRPHDRPEAFAAAIRTLLDDPALRRRMGAENRRLAEARFGWDRVAAELLAVLEG</sequence>
<dbReference type="Pfam" id="PF13439">
    <property type="entry name" value="Glyco_transf_4"/>
    <property type="match status" value="1"/>
</dbReference>
<evidence type="ECO:0000259" key="1">
    <source>
        <dbReference type="Pfam" id="PF00534"/>
    </source>
</evidence>
<dbReference type="CDD" id="cd03801">
    <property type="entry name" value="GT4_PimA-like"/>
    <property type="match status" value="1"/>
</dbReference>
<keyword evidence="3" id="KW-0808">Transferase</keyword>
<dbReference type="Gene3D" id="3.40.50.2000">
    <property type="entry name" value="Glycogen Phosphorylase B"/>
    <property type="match status" value="2"/>
</dbReference>
<dbReference type="OrthoDB" id="9797829at2"/>
<dbReference type="HOGENOM" id="CLU_009583_38_2_9"/>
<dbReference type="SUPFAM" id="SSF53756">
    <property type="entry name" value="UDP-Glycosyltransferase/glycogen phosphorylase"/>
    <property type="match status" value="1"/>
</dbReference>
<dbReference type="EMBL" id="AP006840">
    <property type="protein sequence ID" value="BAD39765.1"/>
    <property type="molecule type" value="Genomic_DNA"/>
</dbReference>
<accession>Q67RC8</accession>
<reference evidence="3 4" key="1">
    <citation type="journal article" date="2004" name="Nucleic Acids Res.">
        <title>Genome sequence of Symbiobacterium thermophilum, an uncultivable bacterium that depends on microbial commensalism.</title>
        <authorList>
            <person name="Ueda K."/>
            <person name="Yamashita A."/>
            <person name="Ishikawa J."/>
            <person name="Shimada M."/>
            <person name="Watsuji T."/>
            <person name="Morimura K."/>
            <person name="Ikeda H."/>
            <person name="Hattori M."/>
            <person name="Beppu T."/>
        </authorList>
    </citation>
    <scope>NUCLEOTIDE SEQUENCE [LARGE SCALE GENOMIC DNA]</scope>
    <source>
        <strain evidence="4">T / IAM 14863</strain>
    </source>
</reference>
<dbReference type="InterPro" id="IPR028098">
    <property type="entry name" value="Glyco_trans_4-like_N"/>
</dbReference>